<dbReference type="SUPFAM" id="SSF53448">
    <property type="entry name" value="Nucleotide-diphospho-sugar transferases"/>
    <property type="match status" value="1"/>
</dbReference>
<name>Q74D10_GEOSL</name>
<feature type="domain" description="Glycosyltransferase 2-like" evidence="1">
    <location>
        <begin position="12"/>
        <end position="140"/>
    </location>
</feature>
<dbReference type="Gene3D" id="3.90.550.10">
    <property type="entry name" value="Spore Coat Polysaccharide Biosynthesis Protein SpsA, Chain A"/>
    <property type="match status" value="1"/>
</dbReference>
<dbReference type="PATRIC" id="fig|243231.5.peg.1553"/>
<protein>
    <submittedName>
        <fullName evidence="2">Glycosyltransferase</fullName>
    </submittedName>
</protein>
<dbReference type="GO" id="GO:0016757">
    <property type="term" value="F:glycosyltransferase activity"/>
    <property type="evidence" value="ECO:0000318"/>
    <property type="project" value="GO_Central"/>
</dbReference>
<dbReference type="EnsemblBacteria" id="AAR34883">
    <property type="protein sequence ID" value="AAR34883"/>
    <property type="gene ID" value="GSU1509"/>
</dbReference>
<dbReference type="DNASU" id="2687170"/>
<dbReference type="HOGENOM" id="CLU_025996_2_0_7"/>
<evidence type="ECO:0000259" key="1">
    <source>
        <dbReference type="Pfam" id="PF00535"/>
    </source>
</evidence>
<dbReference type="AlphaFoldDB" id="Q74D10"/>
<dbReference type="PANTHER" id="PTHR22916">
    <property type="entry name" value="GLYCOSYLTRANSFERASE"/>
    <property type="match status" value="1"/>
</dbReference>
<dbReference type="OrthoDB" id="9786172at2"/>
<dbReference type="RefSeq" id="WP_010942155.1">
    <property type="nucleotide sequence ID" value="NC_002939.5"/>
</dbReference>
<proteinExistence type="predicted"/>
<dbReference type="Pfam" id="PF00535">
    <property type="entry name" value="Glycos_transf_2"/>
    <property type="match status" value="1"/>
</dbReference>
<dbReference type="eggNOG" id="COG0463">
    <property type="taxonomic scope" value="Bacteria"/>
</dbReference>
<accession>Q74D10</accession>
<reference evidence="2 3" key="1">
    <citation type="journal article" date="2003" name="Science">
        <title>Genome of Geobacter sulfurreducens: metal reduction in subsurface environments.</title>
        <authorList>
            <person name="Methe B.A."/>
            <person name="Nelson K.E."/>
            <person name="Eisen J.A."/>
            <person name="Paulsen I.T."/>
            <person name="Nelson W."/>
            <person name="Heidelberg J.F."/>
            <person name="Wu D."/>
            <person name="Wu M."/>
            <person name="Ward N."/>
            <person name="Beanan M.J."/>
            <person name="Dodson R.J."/>
            <person name="Madupu R."/>
            <person name="Brinkac L.M."/>
            <person name="Daugherty S.C."/>
            <person name="DeBoy R.T."/>
            <person name="Durkin A.S."/>
            <person name="Gwinn M."/>
            <person name="Kolonay J.F."/>
            <person name="Sullivan S.A."/>
            <person name="Haft D.H."/>
            <person name="Selengut J."/>
            <person name="Davidsen T.M."/>
            <person name="Zafar N."/>
            <person name="White O."/>
            <person name="Tran B."/>
            <person name="Romero C."/>
            <person name="Forberger H.A."/>
            <person name="Weidman J."/>
            <person name="Khouri H."/>
            <person name="Feldblyum T.V."/>
            <person name="Utterback T.R."/>
            <person name="Van Aken S.E."/>
            <person name="Lovley D.R."/>
            <person name="Fraser C.M."/>
        </authorList>
    </citation>
    <scope>NUCLEOTIDE SEQUENCE [LARGE SCALE GENOMIC DNA]</scope>
    <source>
        <strain evidence="3">ATCC 51573 / DSM 12127 / PCA</strain>
    </source>
</reference>
<reference evidence="2 3" key="2">
    <citation type="journal article" date="2012" name="BMC Genomics">
        <title>Comparative genomic analysis of Geobacter sulfurreducens KN400, a strain with enhanced capacity for extracellular electron transfer and electricity production.</title>
        <authorList>
            <person name="Butler J.E."/>
            <person name="Young N.D."/>
            <person name="Aklujkar M."/>
            <person name="Lovley D.R."/>
        </authorList>
    </citation>
    <scope>NUCLEOTIDE SEQUENCE [LARGE SCALE GENOMIC DNA]</scope>
    <source>
        <strain evidence="3">ATCC 51573 / DSM 12127 / PCA</strain>
    </source>
</reference>
<dbReference type="InterPro" id="IPR029044">
    <property type="entry name" value="Nucleotide-diphossugar_trans"/>
</dbReference>
<dbReference type="PANTHER" id="PTHR22916:SF3">
    <property type="entry name" value="UDP-GLCNAC:BETAGAL BETA-1,3-N-ACETYLGLUCOSAMINYLTRANSFERASE-LIKE PROTEIN 1"/>
    <property type="match status" value="1"/>
</dbReference>
<dbReference type="InterPro" id="IPR001173">
    <property type="entry name" value="Glyco_trans_2-like"/>
</dbReference>
<dbReference type="EMBL" id="AE017180">
    <property type="protein sequence ID" value="AAR34883.2"/>
    <property type="molecule type" value="Genomic_DNA"/>
</dbReference>
<dbReference type="GO" id="GO:0016758">
    <property type="term" value="F:hexosyltransferase activity"/>
    <property type="evidence" value="ECO:0007669"/>
    <property type="project" value="UniProtKB-ARBA"/>
</dbReference>
<dbReference type="STRING" id="243231.GSU1509"/>
<evidence type="ECO:0000313" key="3">
    <source>
        <dbReference type="Proteomes" id="UP000000577"/>
    </source>
</evidence>
<dbReference type="CDD" id="cd04196">
    <property type="entry name" value="GT_2_like_d"/>
    <property type="match status" value="1"/>
</dbReference>
<dbReference type="KEGG" id="gsu:GSU1509"/>
<dbReference type="CAZy" id="GT2">
    <property type="family name" value="Glycosyltransferase Family 2"/>
</dbReference>
<organism evidence="2 3">
    <name type="scientific">Geobacter sulfurreducens (strain ATCC 51573 / DSM 12127 / PCA)</name>
    <dbReference type="NCBI Taxonomy" id="243231"/>
    <lineage>
        <taxon>Bacteria</taxon>
        <taxon>Pseudomonadati</taxon>
        <taxon>Thermodesulfobacteriota</taxon>
        <taxon>Desulfuromonadia</taxon>
        <taxon>Geobacterales</taxon>
        <taxon>Geobacteraceae</taxon>
        <taxon>Geobacter</taxon>
    </lineage>
</organism>
<dbReference type="SMR" id="Q74D10"/>
<dbReference type="InParanoid" id="Q74D10"/>
<evidence type="ECO:0000313" key="2">
    <source>
        <dbReference type="EMBL" id="AAR34883.2"/>
    </source>
</evidence>
<dbReference type="Proteomes" id="UP000000577">
    <property type="component" value="Chromosome"/>
</dbReference>
<sequence length="337" mass="39115">MKCESIMRPKVSVALATYNGEKYIEEQLESIIKQTRAPDELVICDDCSNDETINIITKKIKNAHFDVKLVSNDKNIGYVQNFSKALEMSSGDIVFLCDQDDVWLSDKIEFIINKFNTRPDIQLLIHDVDYCKEDLTPIGQTKLQRMESNFDIESDYVVGMATAVRRSFLVHCLPVPSAPEVTHDKWLHDCARVLGCKGIVREVLALYRRHSLNVTAPSRLNVDFVTTRHYFGNESLAFLKLFRMETDLGSPDISPLVQWLDSRKMVLLDNGFSSEDRINTFIQYEEKRLRARNSRQSILRLDRWKRLFPIYDLYRSGGYHYYCGWKSALKDLLRTYA</sequence>
<keyword evidence="3" id="KW-1185">Reference proteome</keyword>
<gene>
    <name evidence="2" type="ordered locus">GSU1509</name>
</gene>